<dbReference type="GO" id="GO:0000256">
    <property type="term" value="P:allantoin catabolic process"/>
    <property type="evidence" value="ECO:0007669"/>
    <property type="project" value="InterPro"/>
</dbReference>
<name>A0A9W6CIZ7_XANFL</name>
<dbReference type="Proteomes" id="UP001245370">
    <property type="component" value="Unassembled WGS sequence"/>
</dbReference>
<evidence type="ECO:0000256" key="2">
    <source>
        <dbReference type="ARBA" id="ARBA00022631"/>
    </source>
</evidence>
<dbReference type="CDD" id="cd20298">
    <property type="entry name" value="cupin_UAH"/>
    <property type="match status" value="1"/>
</dbReference>
<evidence type="ECO:0000313" key="7">
    <source>
        <dbReference type="Proteomes" id="UP001144397"/>
    </source>
</evidence>
<keyword evidence="3 5" id="KW-0456">Lyase</keyword>
<dbReference type="InterPro" id="IPR047233">
    <property type="entry name" value="UAH_cupin"/>
</dbReference>
<comment type="caution">
    <text evidence="5">The sequence shown here is derived from an EMBL/GenBank/DDBJ whole genome shotgun (WGS) entry which is preliminary data.</text>
</comment>
<dbReference type="PANTHER" id="PTHR21221">
    <property type="entry name" value="UREIDOGLYCOLATE HYDROLASE"/>
    <property type="match status" value="1"/>
</dbReference>
<evidence type="ECO:0000256" key="4">
    <source>
        <dbReference type="ARBA" id="ARBA00047684"/>
    </source>
</evidence>
<keyword evidence="2" id="KW-0659">Purine metabolism</keyword>
<dbReference type="PANTHER" id="PTHR21221:SF1">
    <property type="entry name" value="UREIDOGLYCOLATE LYASE"/>
    <property type="match status" value="1"/>
</dbReference>
<dbReference type="RefSeq" id="WP_281808175.1">
    <property type="nucleotide sequence ID" value="NZ_BSDO01000004.1"/>
</dbReference>
<reference evidence="5" key="1">
    <citation type="submission" date="2022-12" db="EMBL/GenBank/DDBJ databases">
        <title>Reference genome sequencing for broad-spectrum identification of bacterial and archaeal isolates by mass spectrometry.</title>
        <authorList>
            <person name="Sekiguchi Y."/>
            <person name="Tourlousse D.M."/>
        </authorList>
    </citation>
    <scope>NUCLEOTIDE SEQUENCE</scope>
    <source>
        <strain evidence="5">301</strain>
    </source>
</reference>
<comment type="catalytic activity">
    <reaction evidence="4">
        <text>(S)-ureidoglycolate = urea + glyoxylate</text>
        <dbReference type="Rhea" id="RHEA:11304"/>
        <dbReference type="ChEBI" id="CHEBI:16199"/>
        <dbReference type="ChEBI" id="CHEBI:36655"/>
        <dbReference type="ChEBI" id="CHEBI:57296"/>
        <dbReference type="EC" id="4.3.2.3"/>
    </reaction>
</comment>
<sequence>MTPLVPRPLTAAAFAPYGEVFAVPETVGVRTSFDKGLANLKPDVPASLSIILAAPVPQPVAVEVIERHVFTSQSFVPMAPARWVIVVAPGTAEDGPDLAAAEAFLPAPGQGITLAPGTWHAPLTVLDAPAPFALLMWRDYGPDDEEVIPIPAMAVAL</sequence>
<dbReference type="EMBL" id="BSDO01000004">
    <property type="protein sequence ID" value="GLI23306.1"/>
    <property type="molecule type" value="Genomic_DNA"/>
</dbReference>
<dbReference type="SUPFAM" id="SSF51182">
    <property type="entry name" value="RmlC-like cupins"/>
    <property type="match status" value="1"/>
</dbReference>
<evidence type="ECO:0000313" key="6">
    <source>
        <dbReference type="EMBL" id="MDR6334673.1"/>
    </source>
</evidence>
<dbReference type="GeneID" id="95763767"/>
<evidence type="ECO:0000313" key="5">
    <source>
        <dbReference type="EMBL" id="GLI23306.1"/>
    </source>
</evidence>
<dbReference type="GO" id="GO:0050385">
    <property type="term" value="F:ureidoglycolate lyase activity"/>
    <property type="evidence" value="ECO:0007669"/>
    <property type="project" value="UniProtKB-EC"/>
</dbReference>
<protein>
    <submittedName>
        <fullName evidence="5">Ureidoglycolate lyase</fullName>
        <ecNumber evidence="6">4.3.2.3</ecNumber>
    </submittedName>
</protein>
<evidence type="ECO:0000313" key="8">
    <source>
        <dbReference type="Proteomes" id="UP001245370"/>
    </source>
</evidence>
<dbReference type="InterPro" id="IPR007247">
    <property type="entry name" value="Ureidogly_lyase"/>
</dbReference>
<organism evidence="5 7">
    <name type="scientific">Xanthobacter flavus</name>
    <dbReference type="NCBI Taxonomy" id="281"/>
    <lineage>
        <taxon>Bacteria</taxon>
        <taxon>Pseudomonadati</taxon>
        <taxon>Pseudomonadota</taxon>
        <taxon>Alphaproteobacteria</taxon>
        <taxon>Hyphomicrobiales</taxon>
        <taxon>Xanthobacteraceae</taxon>
        <taxon>Xanthobacter</taxon>
    </lineage>
</organism>
<evidence type="ECO:0000256" key="3">
    <source>
        <dbReference type="ARBA" id="ARBA00023239"/>
    </source>
</evidence>
<proteinExistence type="predicted"/>
<reference evidence="6 8" key="2">
    <citation type="submission" date="2023-07" db="EMBL/GenBank/DDBJ databases">
        <title>Genomic Encyclopedia of Type Strains, Phase IV (KMG-IV): sequencing the most valuable type-strain genomes for metagenomic binning, comparative biology and taxonomic classification.</title>
        <authorList>
            <person name="Goeker M."/>
        </authorList>
    </citation>
    <scope>NUCLEOTIDE SEQUENCE [LARGE SCALE GENOMIC DNA]</scope>
    <source>
        <strain evidence="6 8">DSM 338</strain>
    </source>
</reference>
<accession>A0A9W6CIZ7</accession>
<dbReference type="GO" id="GO:0004848">
    <property type="term" value="F:ureidoglycolate hydrolase activity"/>
    <property type="evidence" value="ECO:0007669"/>
    <property type="project" value="InterPro"/>
</dbReference>
<dbReference type="InterPro" id="IPR011051">
    <property type="entry name" value="RmlC_Cupin_sf"/>
</dbReference>
<dbReference type="Proteomes" id="UP001144397">
    <property type="component" value="Unassembled WGS sequence"/>
</dbReference>
<keyword evidence="8" id="KW-1185">Reference proteome</keyword>
<gene>
    <name evidence="6" type="ORF">GGQ86_003155</name>
    <name evidence="5" type="ORF">XFLAVUS301_29800</name>
</gene>
<comment type="subunit">
    <text evidence="1">Homodimer.</text>
</comment>
<dbReference type="InterPro" id="IPR024060">
    <property type="entry name" value="Ureidoglycolate_lyase_dom_sf"/>
</dbReference>
<dbReference type="EC" id="4.3.2.3" evidence="6"/>
<dbReference type="Pfam" id="PF04115">
    <property type="entry name" value="Ureidogly_lyase"/>
    <property type="match status" value="1"/>
</dbReference>
<evidence type="ECO:0000256" key="1">
    <source>
        <dbReference type="ARBA" id="ARBA00011738"/>
    </source>
</evidence>
<dbReference type="Gene3D" id="2.60.120.480">
    <property type="entry name" value="Ureidoglycolate hydrolase"/>
    <property type="match status" value="1"/>
</dbReference>
<dbReference type="EMBL" id="JAVDPY010000005">
    <property type="protein sequence ID" value="MDR6334673.1"/>
    <property type="molecule type" value="Genomic_DNA"/>
</dbReference>
<dbReference type="AlphaFoldDB" id="A0A9W6CIZ7"/>
<dbReference type="GO" id="GO:0006144">
    <property type="term" value="P:purine nucleobase metabolic process"/>
    <property type="evidence" value="ECO:0007669"/>
    <property type="project" value="UniProtKB-KW"/>
</dbReference>